<dbReference type="EMBL" id="JSVA01000009">
    <property type="protein sequence ID" value="KOF02923.1"/>
    <property type="molecule type" value="Genomic_DNA"/>
</dbReference>
<dbReference type="PROSITE" id="PS51257">
    <property type="entry name" value="PROKAR_LIPOPROTEIN"/>
    <property type="match status" value="1"/>
</dbReference>
<feature type="signal peptide" evidence="1">
    <location>
        <begin position="1"/>
        <end position="22"/>
    </location>
</feature>
<proteinExistence type="predicted"/>
<dbReference type="PATRIC" id="fig|1566026.4.peg.3584"/>
<comment type="caution">
    <text evidence="2">The sequence shown here is derived from an EMBL/GenBank/DDBJ whole genome shotgun (WGS) entry which is preliminary data.</text>
</comment>
<evidence type="ECO:0000313" key="2">
    <source>
        <dbReference type="EMBL" id="KOF02923.1"/>
    </source>
</evidence>
<keyword evidence="3" id="KW-1185">Reference proteome</keyword>
<evidence type="ECO:0000256" key="1">
    <source>
        <dbReference type="SAM" id="SignalP"/>
    </source>
</evidence>
<name>A0A0L8AKF0_9BACT</name>
<sequence length="212" mass="24695">MNKTFRKNILLALVLTTFSLFSCDRRNDEDRFQAEIRYFILEHLDNDIAYNPVRFQRIDNDFLSSDMTLMTSVLAIQDTVRTKVNMALNFSVEFESPVIQAFLSMENNFEIDLIDELILENVKLDNALKAKLKSSQSTFPENYRAQQQLFNDQLFDINNALSHFNLSAYHIDLSGKTSTFYLHEYQLNQAQSITTVFELNTESLEVLSFKDI</sequence>
<gene>
    <name evidence="2" type="ORF">OB69_08755</name>
</gene>
<keyword evidence="1" id="KW-0732">Signal</keyword>
<dbReference type="AlphaFoldDB" id="A0A0L8AKF0"/>
<organism evidence="2 3">
    <name type="scientific">Roseivirga seohaensis subsp. aquiponti</name>
    <dbReference type="NCBI Taxonomy" id="1566026"/>
    <lineage>
        <taxon>Bacteria</taxon>
        <taxon>Pseudomonadati</taxon>
        <taxon>Bacteroidota</taxon>
        <taxon>Cytophagia</taxon>
        <taxon>Cytophagales</taxon>
        <taxon>Roseivirgaceae</taxon>
        <taxon>Roseivirga</taxon>
    </lineage>
</organism>
<protein>
    <recommendedName>
        <fullName evidence="4">Lipoprotein</fullName>
    </recommendedName>
</protein>
<evidence type="ECO:0000313" key="3">
    <source>
        <dbReference type="Proteomes" id="UP000036908"/>
    </source>
</evidence>
<reference evidence="3" key="1">
    <citation type="submission" date="2014-11" db="EMBL/GenBank/DDBJ databases">
        <title>Genome sequencing of Roseivirga sp. D-25.</title>
        <authorList>
            <person name="Selvaratnam C."/>
            <person name="Thevarajoo S."/>
            <person name="Goh K.M."/>
            <person name="Eee R."/>
            <person name="Chan K.-G."/>
            <person name="Chong C.S."/>
        </authorList>
    </citation>
    <scope>NUCLEOTIDE SEQUENCE [LARGE SCALE GENOMIC DNA]</scope>
    <source>
        <strain evidence="3">D-25</strain>
    </source>
</reference>
<dbReference type="Proteomes" id="UP000036908">
    <property type="component" value="Unassembled WGS sequence"/>
</dbReference>
<evidence type="ECO:0008006" key="4">
    <source>
        <dbReference type="Google" id="ProtNLM"/>
    </source>
</evidence>
<accession>A0A0L8AKF0</accession>
<dbReference type="RefSeq" id="WP_053223340.1">
    <property type="nucleotide sequence ID" value="NZ_JSVA01000009.1"/>
</dbReference>
<feature type="chain" id="PRO_5005580176" description="Lipoprotein" evidence="1">
    <location>
        <begin position="23"/>
        <end position="212"/>
    </location>
</feature>
<dbReference type="OrthoDB" id="982420at2"/>